<dbReference type="AlphaFoldDB" id="A0A1Y2A5J2"/>
<comment type="caution">
    <text evidence="7">The sequence shown here is derived from an EMBL/GenBank/DDBJ whole genome shotgun (WGS) entry which is preliminary data.</text>
</comment>
<protein>
    <submittedName>
        <fullName evidence="7">Uncharacterized protein</fullName>
    </submittedName>
</protein>
<dbReference type="GO" id="GO:0015087">
    <property type="term" value="F:cobalt ion transmembrane transporter activity"/>
    <property type="evidence" value="ECO:0007669"/>
    <property type="project" value="TreeGrafter"/>
</dbReference>
<evidence type="ECO:0000313" key="8">
    <source>
        <dbReference type="Proteomes" id="UP000193144"/>
    </source>
</evidence>
<comment type="subcellular location">
    <subcellularLocation>
        <location evidence="1">Cell membrane</location>
        <topology evidence="1">Multi-pass membrane protein</topology>
    </subcellularLocation>
</comment>
<dbReference type="PANTHER" id="PTHR46494:SF1">
    <property type="entry name" value="CORA FAMILY METAL ION TRANSPORTER (EUROFUNG)"/>
    <property type="match status" value="1"/>
</dbReference>
<evidence type="ECO:0000256" key="5">
    <source>
        <dbReference type="SAM" id="MobiDB-lite"/>
    </source>
</evidence>
<evidence type="ECO:0000256" key="1">
    <source>
        <dbReference type="ARBA" id="ARBA00004651"/>
    </source>
</evidence>
<sequence length="980" mass="111386">MLSSTTPRRFVEKRGNQTTVTRQSAPARLVVFPQAPQPSLQVPLEVTRPGPTPRPPPKVSGKKHLFSFSPSSTPRNIKSSGYGGKKHTWSFDESFDSSGDESDSSYNSFVEDLRKKDILRTDFLLDVDPQVQHQGSTPTVSLKSSHGSQATTYRVLKSHYEGDLLRNNTLSAHLVVGPNKRPGQAEYMKPLFKWVHVENPEMSFGAYLEYVTRCPYLDDSERDSVGSILRTAREKSDLSLRMPPGMKGSYVEPEYFEETIDFTLYRGPRSKQLKKETVRWMCIPYFYLKEKPARGSPHLSMPPFTRRGNISEGEFFQVAQFWCLIIGDGLIFTCARVGLADIPGKLINLVHIPPADPARPLSGDRSPILSVSDGGIRLWLLPLDQCLTWSSFTANFISLGFSLVDGWEVKYREVVLDSDDWSKIIAMAKRAPVRLLLCRKDPEENDDDNASMEDTTFIETPTLTASPVTHVGGQLDNELLAEEDNPVTDMQSSDPTDNDGAVPSMQPLQVDVFHVFTLLATEPVPQAQDAAIDQNHPPDRHATQKYQLNEKQLLQDLSEADIYLSSRNSRPAESKNYDDCPTKTSYQVESLIASLRGSVDREEYSTKLIFARAARDVFDFFLPIRYEHVLTLKFWGGLNRIIETVGIQSAHGQFAAITKELSNLSKVVKEVKQELFFEKEMSEYITTVPHEFIQAWMMFIMFIIMFPTDPPSKLSNHIRRCKERIMQGRLKMIERLQPVSIREREAVLPLGLTTLILGQLLHDSQGPLTPQRHRLTSFYWDTIKTLKREVYDKPLSRRYERRFSSLKSEFEIIIGQLEDQQRVLVALQDSVNEAESHSFAAGNSTSKPISMEPTSEALVTEILLHQTEEMLQNFGEMSRRLAELENWHFMSLSIDTDKQNKAAFVFTTVTVFFLPISTLAGILGMNTNDIRNMTENQWLFWSVAVPLCIFSLSVWLLYFGSFDSWWTNKKKGKGKHSIKK</sequence>
<keyword evidence="3 6" id="KW-1133">Transmembrane helix</keyword>
<name>A0A1Y2A5J2_9PLEO</name>
<feature type="transmembrane region" description="Helical" evidence="6">
    <location>
        <begin position="938"/>
        <end position="960"/>
    </location>
</feature>
<dbReference type="OrthoDB" id="5430750at2759"/>
<dbReference type="InterPro" id="IPR002523">
    <property type="entry name" value="MgTranspt_CorA/ZnTranspt_ZntB"/>
</dbReference>
<dbReference type="EMBL" id="MCFA01000011">
    <property type="protein sequence ID" value="ORY17577.1"/>
    <property type="molecule type" value="Genomic_DNA"/>
</dbReference>
<proteinExistence type="predicted"/>
<evidence type="ECO:0000256" key="2">
    <source>
        <dbReference type="ARBA" id="ARBA00022692"/>
    </source>
</evidence>
<evidence type="ECO:0000256" key="4">
    <source>
        <dbReference type="ARBA" id="ARBA00023136"/>
    </source>
</evidence>
<evidence type="ECO:0000313" key="7">
    <source>
        <dbReference type="EMBL" id="ORY17577.1"/>
    </source>
</evidence>
<keyword evidence="2 6" id="KW-0812">Transmembrane</keyword>
<dbReference type="GO" id="GO:0005886">
    <property type="term" value="C:plasma membrane"/>
    <property type="evidence" value="ECO:0007669"/>
    <property type="project" value="UniProtKB-SubCell"/>
</dbReference>
<evidence type="ECO:0000256" key="3">
    <source>
        <dbReference type="ARBA" id="ARBA00022989"/>
    </source>
</evidence>
<dbReference type="SUPFAM" id="SSF144083">
    <property type="entry name" value="Magnesium transport protein CorA, transmembrane region"/>
    <property type="match status" value="1"/>
</dbReference>
<dbReference type="GO" id="GO:0000287">
    <property type="term" value="F:magnesium ion binding"/>
    <property type="evidence" value="ECO:0007669"/>
    <property type="project" value="TreeGrafter"/>
</dbReference>
<dbReference type="Pfam" id="PF01544">
    <property type="entry name" value="CorA"/>
    <property type="match status" value="1"/>
</dbReference>
<feature type="region of interest" description="Disordered" evidence="5">
    <location>
        <begin position="1"/>
        <end position="83"/>
    </location>
</feature>
<dbReference type="InterPro" id="IPR045863">
    <property type="entry name" value="CorA_TM1_TM2"/>
</dbReference>
<dbReference type="GO" id="GO:0015095">
    <property type="term" value="F:magnesium ion transmembrane transporter activity"/>
    <property type="evidence" value="ECO:0007669"/>
    <property type="project" value="TreeGrafter"/>
</dbReference>
<organism evidence="7 8">
    <name type="scientific">Clohesyomyces aquaticus</name>
    <dbReference type="NCBI Taxonomy" id="1231657"/>
    <lineage>
        <taxon>Eukaryota</taxon>
        <taxon>Fungi</taxon>
        <taxon>Dikarya</taxon>
        <taxon>Ascomycota</taxon>
        <taxon>Pezizomycotina</taxon>
        <taxon>Dothideomycetes</taxon>
        <taxon>Pleosporomycetidae</taxon>
        <taxon>Pleosporales</taxon>
        <taxon>Lindgomycetaceae</taxon>
        <taxon>Clohesyomyces</taxon>
    </lineage>
</organism>
<gene>
    <name evidence="7" type="ORF">BCR34DRAFT_555135</name>
</gene>
<keyword evidence="4 6" id="KW-0472">Membrane</keyword>
<dbReference type="Gene3D" id="1.20.58.340">
    <property type="entry name" value="Magnesium transport protein CorA, transmembrane region"/>
    <property type="match status" value="1"/>
</dbReference>
<dbReference type="PANTHER" id="PTHR46494">
    <property type="entry name" value="CORA FAMILY METAL ION TRANSPORTER (EUROFUNG)"/>
    <property type="match status" value="1"/>
</dbReference>
<feature type="transmembrane region" description="Helical" evidence="6">
    <location>
        <begin position="902"/>
        <end position="926"/>
    </location>
</feature>
<dbReference type="STRING" id="1231657.A0A1Y2A5J2"/>
<dbReference type="Proteomes" id="UP000193144">
    <property type="component" value="Unassembled WGS sequence"/>
</dbReference>
<dbReference type="GO" id="GO:0050897">
    <property type="term" value="F:cobalt ion binding"/>
    <property type="evidence" value="ECO:0007669"/>
    <property type="project" value="TreeGrafter"/>
</dbReference>
<reference evidence="7 8" key="1">
    <citation type="submission" date="2016-07" db="EMBL/GenBank/DDBJ databases">
        <title>Pervasive Adenine N6-methylation of Active Genes in Fungi.</title>
        <authorList>
            <consortium name="DOE Joint Genome Institute"/>
            <person name="Mondo S.J."/>
            <person name="Dannebaum R.O."/>
            <person name="Kuo R.C."/>
            <person name="Labutti K."/>
            <person name="Haridas S."/>
            <person name="Kuo A."/>
            <person name="Salamov A."/>
            <person name="Ahrendt S.R."/>
            <person name="Lipzen A."/>
            <person name="Sullivan W."/>
            <person name="Andreopoulos W.B."/>
            <person name="Clum A."/>
            <person name="Lindquist E."/>
            <person name="Daum C."/>
            <person name="Ramamoorthy G.K."/>
            <person name="Gryganskyi A."/>
            <person name="Culley D."/>
            <person name="Magnuson J.K."/>
            <person name="James T.Y."/>
            <person name="O'Malley M.A."/>
            <person name="Stajich J.E."/>
            <person name="Spatafora J.W."/>
            <person name="Visel A."/>
            <person name="Grigoriev I.V."/>
        </authorList>
    </citation>
    <scope>NUCLEOTIDE SEQUENCE [LARGE SCALE GENOMIC DNA]</scope>
    <source>
        <strain evidence="7 8">CBS 115471</strain>
    </source>
</reference>
<accession>A0A1Y2A5J2</accession>
<feature type="compositionally biased region" description="Polar residues" evidence="5">
    <location>
        <begin position="68"/>
        <end position="79"/>
    </location>
</feature>
<evidence type="ECO:0000256" key="6">
    <source>
        <dbReference type="SAM" id="Phobius"/>
    </source>
</evidence>
<keyword evidence="8" id="KW-1185">Reference proteome</keyword>